<reference evidence="1" key="1">
    <citation type="submission" date="2022-11" db="EMBL/GenBank/DDBJ databases">
        <title>Lacinutrix neustonica HL-RS19T sp. nov., isolated from the surface microlayer sample of brackish Lake Shihwa.</title>
        <authorList>
            <person name="Choi J.Y."/>
            <person name="Hwang C.Y."/>
        </authorList>
    </citation>
    <scope>NUCLEOTIDE SEQUENCE</scope>
    <source>
        <strain evidence="1">HL-RS19</strain>
    </source>
</reference>
<sequence length="76" mass="8635">MVQIGNDANTGTVTIERDSQPMYRYDYTYWSSPLTTVYGYLLKDLSPDTLGDKFYSWLPTQSAVTAIGFLTIPTRQ</sequence>
<protein>
    <submittedName>
        <fullName evidence="1">Uncharacterized protein</fullName>
    </submittedName>
</protein>
<evidence type="ECO:0000313" key="1">
    <source>
        <dbReference type="EMBL" id="WAC01719.1"/>
    </source>
</evidence>
<evidence type="ECO:0000313" key="2">
    <source>
        <dbReference type="Proteomes" id="UP001164705"/>
    </source>
</evidence>
<gene>
    <name evidence="1" type="ORF">N7U66_17725</name>
</gene>
<dbReference type="AlphaFoldDB" id="A0A9E8MVJ4"/>
<accession>A0A9E8MVJ4</accession>
<keyword evidence="2" id="KW-1185">Reference proteome</keyword>
<proteinExistence type="predicted"/>
<dbReference type="Proteomes" id="UP001164705">
    <property type="component" value="Chromosome"/>
</dbReference>
<organism evidence="1 2">
    <name type="scientific">Lacinutrix neustonica</name>
    <dbReference type="NCBI Taxonomy" id="2980107"/>
    <lineage>
        <taxon>Bacteria</taxon>
        <taxon>Pseudomonadati</taxon>
        <taxon>Bacteroidota</taxon>
        <taxon>Flavobacteriia</taxon>
        <taxon>Flavobacteriales</taxon>
        <taxon>Flavobacteriaceae</taxon>
        <taxon>Lacinutrix</taxon>
    </lineage>
</organism>
<name>A0A9E8MVJ4_9FLAO</name>
<dbReference type="KEGG" id="lnu:N7U66_17725"/>
<dbReference type="EMBL" id="CP113088">
    <property type="protein sequence ID" value="WAC01719.1"/>
    <property type="molecule type" value="Genomic_DNA"/>
</dbReference>
<dbReference type="RefSeq" id="WP_267676317.1">
    <property type="nucleotide sequence ID" value="NZ_CP113088.1"/>
</dbReference>